<organism evidence="4 5">
    <name type="scientific">Koribacter versatilis (strain Ellin345)</name>
    <dbReference type="NCBI Taxonomy" id="204669"/>
    <lineage>
        <taxon>Bacteria</taxon>
        <taxon>Pseudomonadati</taxon>
        <taxon>Acidobacteriota</taxon>
        <taxon>Terriglobia</taxon>
        <taxon>Terriglobales</taxon>
        <taxon>Candidatus Korobacteraceae</taxon>
        <taxon>Candidatus Korobacter</taxon>
    </lineage>
</organism>
<gene>
    <name evidence="4" type="ordered locus">Acid345_4181</name>
</gene>
<dbReference type="Gene3D" id="3.40.720.10">
    <property type="entry name" value="Alkaline Phosphatase, subunit A"/>
    <property type="match status" value="2"/>
</dbReference>
<dbReference type="EC" id="3.1.4.3" evidence="4"/>
<dbReference type="CDD" id="cd16013">
    <property type="entry name" value="AcpA"/>
    <property type="match status" value="1"/>
</dbReference>
<evidence type="ECO:0000313" key="4">
    <source>
        <dbReference type="EMBL" id="ABF43181.1"/>
    </source>
</evidence>
<dbReference type="eggNOG" id="COG3511">
    <property type="taxonomic scope" value="Bacteria"/>
</dbReference>
<dbReference type="AlphaFoldDB" id="Q1IIW9"/>
<evidence type="ECO:0000256" key="1">
    <source>
        <dbReference type="ARBA" id="ARBA00022801"/>
    </source>
</evidence>
<evidence type="ECO:0000313" key="5">
    <source>
        <dbReference type="Proteomes" id="UP000002432"/>
    </source>
</evidence>
<name>Q1IIW9_KORVE</name>
<dbReference type="InterPro" id="IPR007312">
    <property type="entry name" value="Phosphoesterase"/>
</dbReference>
<dbReference type="OrthoDB" id="9770871at2"/>
<dbReference type="STRING" id="204669.Acid345_4181"/>
<dbReference type="Pfam" id="PF17957">
    <property type="entry name" value="Big_7"/>
    <property type="match status" value="1"/>
</dbReference>
<proteinExistence type="predicted"/>
<dbReference type="HOGENOM" id="CLU_029943_2_1_0"/>
<protein>
    <submittedName>
        <fullName evidence="4">Phospholipase C</fullName>
        <ecNumber evidence="4">3.1.4.3</ecNumber>
    </submittedName>
</protein>
<dbReference type="InterPro" id="IPR017850">
    <property type="entry name" value="Alkaline_phosphatase_core_sf"/>
</dbReference>
<dbReference type="Pfam" id="PF04185">
    <property type="entry name" value="Phosphoesterase"/>
    <property type="match status" value="1"/>
</dbReference>
<dbReference type="EnsemblBacteria" id="ABF43181">
    <property type="protein sequence ID" value="ABF43181"/>
    <property type="gene ID" value="Acid345_4181"/>
</dbReference>
<dbReference type="PANTHER" id="PTHR31956">
    <property type="entry name" value="NON-SPECIFIC PHOSPHOLIPASE C4-RELATED"/>
    <property type="match status" value="1"/>
</dbReference>
<dbReference type="InterPro" id="IPR013783">
    <property type="entry name" value="Ig-like_fold"/>
</dbReference>
<evidence type="ECO:0000256" key="3">
    <source>
        <dbReference type="SAM" id="SignalP"/>
    </source>
</evidence>
<feature type="region of interest" description="Disordered" evidence="2">
    <location>
        <begin position="495"/>
        <end position="522"/>
    </location>
</feature>
<dbReference type="RefSeq" id="WP_011524980.1">
    <property type="nucleotide sequence ID" value="NC_008009.1"/>
</dbReference>
<keyword evidence="3" id="KW-0732">Signal</keyword>
<sequence>MHFPGRLRSCFQAACFLSILLGSANLFALCTLNTQNQTVTICTPAPNATVSSPVNVQAGVTDSNAVKALQIYVDGVKVYEIVAKTLNTNVTMANGAHRLTVQAQDSTGAVFKSTENINVSTAGAGTINDVKHIIFMVEENRSFDSYFGMMGAYRTKLGYGGTFNGVPLNASLSDYKGTGNVSPFHYQTVCTDNMTPAWNESHYSWHAGKMDYFMKVEGSLPSSIDPQGTRIMGYYDQTDLPYYYELATQYATSDTWHTPILSDTIPNRMYLFTATSFGHIRPQDVPPSGGWTQPTIFRDLSQHGITWRYYYQDNSVYLASFSDWNAYQNNVYNISHYYTDIQNPSTLPEVIFIERGSQTGVDEHPLNNIQKGAADVAKIINSFLTSPSYSSSVFILTYDDPGGLYDHVPPFSEPAPDSIPPMVRSTDIKGDFLESGFRVPLIVVSPWTKPHYVSHVNRDYTAMLKFIEKRFGLPALTKRDAAQDDMTEMFNFATPQIPTPPAMPTQPTSGVCNKNLEKAPGY</sequence>
<dbReference type="PANTHER" id="PTHR31956:SF1">
    <property type="entry name" value="NON-SPECIFIC PHOSPHOLIPASE C1"/>
    <property type="match status" value="1"/>
</dbReference>
<accession>Q1IIW9</accession>
<keyword evidence="5" id="KW-1185">Reference proteome</keyword>
<evidence type="ECO:0000256" key="2">
    <source>
        <dbReference type="SAM" id="MobiDB-lite"/>
    </source>
</evidence>
<reference evidence="4 5" key="1">
    <citation type="journal article" date="2009" name="Appl. Environ. Microbiol.">
        <title>Three genomes from the phylum Acidobacteria provide insight into the lifestyles of these microorganisms in soils.</title>
        <authorList>
            <person name="Ward N.L."/>
            <person name="Challacombe J.F."/>
            <person name="Janssen P.H."/>
            <person name="Henrissat B."/>
            <person name="Coutinho P.M."/>
            <person name="Wu M."/>
            <person name="Xie G."/>
            <person name="Haft D.H."/>
            <person name="Sait M."/>
            <person name="Badger J."/>
            <person name="Barabote R.D."/>
            <person name="Bradley B."/>
            <person name="Brettin T.S."/>
            <person name="Brinkac L.M."/>
            <person name="Bruce D."/>
            <person name="Creasy T."/>
            <person name="Daugherty S.C."/>
            <person name="Davidsen T.M."/>
            <person name="DeBoy R.T."/>
            <person name="Detter J.C."/>
            <person name="Dodson R.J."/>
            <person name="Durkin A.S."/>
            <person name="Ganapathy A."/>
            <person name="Gwinn-Giglio M."/>
            <person name="Han C.S."/>
            <person name="Khouri H."/>
            <person name="Kiss H."/>
            <person name="Kothari S.P."/>
            <person name="Madupu R."/>
            <person name="Nelson K.E."/>
            <person name="Nelson W.C."/>
            <person name="Paulsen I."/>
            <person name="Penn K."/>
            <person name="Ren Q."/>
            <person name="Rosovitz M.J."/>
            <person name="Selengut J.D."/>
            <person name="Shrivastava S."/>
            <person name="Sullivan S.A."/>
            <person name="Tapia R."/>
            <person name="Thompson L.S."/>
            <person name="Watkins K.L."/>
            <person name="Yang Q."/>
            <person name="Yu C."/>
            <person name="Zafar N."/>
            <person name="Zhou L."/>
            <person name="Kuske C.R."/>
        </authorList>
    </citation>
    <scope>NUCLEOTIDE SEQUENCE [LARGE SCALE GENOMIC DNA]</scope>
    <source>
        <strain evidence="4 5">Ellin345</strain>
    </source>
</reference>
<dbReference type="EMBL" id="CP000360">
    <property type="protein sequence ID" value="ABF43181.1"/>
    <property type="molecule type" value="Genomic_DNA"/>
</dbReference>
<dbReference type="Gene3D" id="2.60.40.10">
    <property type="entry name" value="Immunoglobulins"/>
    <property type="match status" value="1"/>
</dbReference>
<dbReference type="Proteomes" id="UP000002432">
    <property type="component" value="Chromosome"/>
</dbReference>
<feature type="signal peptide" evidence="3">
    <location>
        <begin position="1"/>
        <end position="28"/>
    </location>
</feature>
<dbReference type="KEGG" id="aba:Acid345_4181"/>
<keyword evidence="1 4" id="KW-0378">Hydrolase</keyword>
<dbReference type="GO" id="GO:0034480">
    <property type="term" value="F:phosphatidylcholine phospholipase C activity"/>
    <property type="evidence" value="ECO:0007669"/>
    <property type="project" value="UniProtKB-EC"/>
</dbReference>
<feature type="chain" id="PRO_5004191049" evidence="3">
    <location>
        <begin position="29"/>
        <end position="522"/>
    </location>
</feature>